<dbReference type="EMBL" id="JYNU01000020">
    <property type="protein sequence ID" value="KMO74718.1"/>
    <property type="molecule type" value="Genomic_DNA"/>
</dbReference>
<dbReference type="OrthoDB" id="9794684at2"/>
<feature type="region of interest" description="Disordered" evidence="8">
    <location>
        <begin position="1"/>
        <end position="25"/>
    </location>
</feature>
<evidence type="ECO:0000313" key="12">
    <source>
        <dbReference type="EMBL" id="TDL04595.1"/>
    </source>
</evidence>
<sequence length="294" mass="31808">MTTHDVVDSSERTTAADGATPVHKKKSKKFSPWGVVAWLVGIGFFFPVFWMVLTSFKAESDAATNPPKLFFVPTLDQYSAVFNQGIGPAMLNSVFATAMSTVLVLLLGVPAAFALSLRPVRKTSDALFFFMSTKMLPVVAAILPLYVIVSNLGLLDNIWALVVLYTSMNLPIAVWMMRSFFLEVPGELLEAASLDGASLWRSVREVILPLVSPGIAATALICVIFAWNEFFLAVNLTAVNAQTMPVYLVGFIAGEGQYWAVLSAAATMAALPVILCGWFAQNKLVRGLSFGAIK</sequence>
<dbReference type="GO" id="GO:0055085">
    <property type="term" value="P:transmembrane transport"/>
    <property type="evidence" value="ECO:0007669"/>
    <property type="project" value="InterPro"/>
</dbReference>
<feature type="transmembrane region" description="Helical" evidence="7">
    <location>
        <begin position="206"/>
        <end position="227"/>
    </location>
</feature>
<evidence type="ECO:0000256" key="8">
    <source>
        <dbReference type="SAM" id="MobiDB-lite"/>
    </source>
</evidence>
<dbReference type="Proteomes" id="UP000034150">
    <property type="component" value="Unassembled WGS sequence"/>
</dbReference>
<feature type="transmembrane region" description="Helical" evidence="7">
    <location>
        <begin position="33"/>
        <end position="53"/>
    </location>
</feature>
<feature type="domain" description="ABC transmembrane type-1" evidence="9">
    <location>
        <begin position="90"/>
        <end position="280"/>
    </location>
</feature>
<feature type="transmembrane region" description="Helical" evidence="7">
    <location>
        <begin position="158"/>
        <end position="177"/>
    </location>
</feature>
<comment type="caution">
    <text evidence="11">The sequence shown here is derived from an EMBL/GenBank/DDBJ whole genome shotgun (WGS) entry which is preliminary data.</text>
</comment>
<evidence type="ECO:0000256" key="3">
    <source>
        <dbReference type="ARBA" id="ARBA00022475"/>
    </source>
</evidence>
<keyword evidence="3" id="KW-1003">Cell membrane</keyword>
<accession>A0A0J6VZ25</accession>
<evidence type="ECO:0000313" key="14">
    <source>
        <dbReference type="Proteomes" id="UP000036313"/>
    </source>
</evidence>
<dbReference type="Proteomes" id="UP000294952">
    <property type="component" value="Unassembled WGS sequence"/>
</dbReference>
<dbReference type="AlphaFoldDB" id="A0A0J6VZ25"/>
<dbReference type="InterPro" id="IPR035906">
    <property type="entry name" value="MetI-like_sf"/>
</dbReference>
<dbReference type="PATRIC" id="fig|1807.13.peg.435"/>
<reference evidence="12 15" key="3">
    <citation type="submission" date="2019-01" db="EMBL/GenBank/DDBJ databases">
        <title>High-quality-draft genome sequences of five non-tuberculosis mycobacteriaceae isolated from a nosocomial environment.</title>
        <authorList>
            <person name="Tiago I."/>
            <person name="Alarico S."/>
            <person name="Pereira S.G."/>
            <person name="Coelho C."/>
            <person name="Maranha A."/>
            <person name="Empadinhas N."/>
        </authorList>
    </citation>
    <scope>NUCLEOTIDE SEQUENCE [LARGE SCALE GENOMIC DNA]</scope>
    <source>
        <strain evidence="12 15">22DIII</strain>
    </source>
</reference>
<dbReference type="EMBL" id="SDLP01000008">
    <property type="protein sequence ID" value="TDL04595.1"/>
    <property type="molecule type" value="Genomic_DNA"/>
</dbReference>
<keyword evidence="13" id="KW-1185">Reference proteome</keyword>
<dbReference type="InterPro" id="IPR050901">
    <property type="entry name" value="BP-dep_ABC_trans_perm"/>
</dbReference>
<evidence type="ECO:0000313" key="13">
    <source>
        <dbReference type="Proteomes" id="UP000034150"/>
    </source>
</evidence>
<keyword evidence="6 7" id="KW-0472">Membrane</keyword>
<feature type="transmembrane region" description="Helical" evidence="7">
    <location>
        <begin position="258"/>
        <end position="280"/>
    </location>
</feature>
<comment type="similarity">
    <text evidence="7">Belongs to the binding-protein-dependent transport system permease family.</text>
</comment>
<evidence type="ECO:0000256" key="5">
    <source>
        <dbReference type="ARBA" id="ARBA00022989"/>
    </source>
</evidence>
<evidence type="ECO:0000256" key="2">
    <source>
        <dbReference type="ARBA" id="ARBA00022448"/>
    </source>
</evidence>
<evidence type="ECO:0000313" key="11">
    <source>
        <dbReference type="EMBL" id="KMO74718.1"/>
    </source>
</evidence>
<evidence type="ECO:0000256" key="4">
    <source>
        <dbReference type="ARBA" id="ARBA00022692"/>
    </source>
</evidence>
<feature type="transmembrane region" description="Helical" evidence="7">
    <location>
        <begin position="94"/>
        <end position="115"/>
    </location>
</feature>
<gene>
    <name evidence="11" type="primary">ycjP</name>
    <name evidence="12" type="ORF">EUA04_22775</name>
    <name evidence="11" type="ORF">MOBUDSM44075_03437</name>
    <name evidence="10" type="ORF">WN67_17710</name>
</gene>
<dbReference type="RefSeq" id="WP_046364367.1">
    <property type="nucleotide sequence ID" value="NZ_CALTXN010000044.1"/>
</dbReference>
<organism evidence="11 14">
    <name type="scientific">Mycolicibacterium obuense</name>
    <dbReference type="NCBI Taxonomy" id="1807"/>
    <lineage>
        <taxon>Bacteria</taxon>
        <taxon>Bacillati</taxon>
        <taxon>Actinomycetota</taxon>
        <taxon>Actinomycetes</taxon>
        <taxon>Mycobacteriales</taxon>
        <taxon>Mycobacteriaceae</taxon>
        <taxon>Mycolicibacterium</taxon>
    </lineage>
</organism>
<dbReference type="PANTHER" id="PTHR32243:SF52">
    <property type="entry name" value="ABC TRANSPORTER PERMEASE PROTEIN"/>
    <property type="match status" value="1"/>
</dbReference>
<dbReference type="Proteomes" id="UP000036313">
    <property type="component" value="Unassembled WGS sequence"/>
</dbReference>
<feature type="compositionally biased region" description="Basic and acidic residues" evidence="8">
    <location>
        <begin position="1"/>
        <end position="11"/>
    </location>
</feature>
<feature type="transmembrane region" description="Helical" evidence="7">
    <location>
        <begin position="127"/>
        <end position="146"/>
    </location>
</feature>
<evidence type="ECO:0000313" key="10">
    <source>
        <dbReference type="EMBL" id="KKF00628.1"/>
    </source>
</evidence>
<comment type="subcellular location">
    <subcellularLocation>
        <location evidence="1 7">Cell membrane</location>
        <topology evidence="1 7">Multi-pass membrane protein</topology>
    </subcellularLocation>
</comment>
<name>A0A0J6VZ25_9MYCO</name>
<dbReference type="STRING" id="1807.MOBUDSM44075_03437"/>
<dbReference type="PROSITE" id="PS50928">
    <property type="entry name" value="ABC_TM1"/>
    <property type="match status" value="1"/>
</dbReference>
<dbReference type="EMBL" id="LAUZ02000003">
    <property type="protein sequence ID" value="KKF00628.1"/>
    <property type="molecule type" value="Genomic_DNA"/>
</dbReference>
<keyword evidence="4 7" id="KW-0812">Transmembrane</keyword>
<dbReference type="Gene3D" id="1.10.3720.10">
    <property type="entry name" value="MetI-like"/>
    <property type="match status" value="1"/>
</dbReference>
<evidence type="ECO:0000313" key="15">
    <source>
        <dbReference type="Proteomes" id="UP000294952"/>
    </source>
</evidence>
<dbReference type="Pfam" id="PF00528">
    <property type="entry name" value="BPD_transp_1"/>
    <property type="match status" value="1"/>
</dbReference>
<evidence type="ECO:0000256" key="6">
    <source>
        <dbReference type="ARBA" id="ARBA00023136"/>
    </source>
</evidence>
<dbReference type="InterPro" id="IPR000515">
    <property type="entry name" value="MetI-like"/>
</dbReference>
<dbReference type="PANTHER" id="PTHR32243">
    <property type="entry name" value="MALTOSE TRANSPORT SYSTEM PERMEASE-RELATED"/>
    <property type="match status" value="1"/>
</dbReference>
<protein>
    <submittedName>
        <fullName evidence="12">Carbohydrate ABC transporter permease</fullName>
    </submittedName>
    <submittedName>
        <fullName evidence="11">Inner membrane ABC transporter permease protein YcjP</fullName>
    </submittedName>
    <submittedName>
        <fullName evidence="10">Mannitol ABC transporter permease</fullName>
    </submittedName>
</protein>
<evidence type="ECO:0000256" key="7">
    <source>
        <dbReference type="RuleBase" id="RU363032"/>
    </source>
</evidence>
<keyword evidence="2 7" id="KW-0813">Transport</keyword>
<evidence type="ECO:0000256" key="1">
    <source>
        <dbReference type="ARBA" id="ARBA00004651"/>
    </source>
</evidence>
<evidence type="ECO:0000259" key="9">
    <source>
        <dbReference type="PROSITE" id="PS50928"/>
    </source>
</evidence>
<dbReference type="SUPFAM" id="SSF161098">
    <property type="entry name" value="MetI-like"/>
    <property type="match status" value="1"/>
</dbReference>
<dbReference type="CDD" id="cd06261">
    <property type="entry name" value="TM_PBP2"/>
    <property type="match status" value="1"/>
</dbReference>
<proteinExistence type="inferred from homology"/>
<reference evidence="10 13" key="2">
    <citation type="submission" date="2015-04" db="EMBL/GenBank/DDBJ databases">
        <title>Genome sequence of Mycobacterium obuense UC1.</title>
        <authorList>
            <person name="Greninger A.L."/>
            <person name="Cunningham G."/>
            <person name="Chiu C.Y."/>
            <person name="Miller S."/>
        </authorList>
    </citation>
    <scope>NUCLEOTIDE SEQUENCE [LARGE SCALE GENOMIC DNA]</scope>
    <source>
        <strain evidence="10 13">UC1</strain>
    </source>
</reference>
<dbReference type="GO" id="GO:0005886">
    <property type="term" value="C:plasma membrane"/>
    <property type="evidence" value="ECO:0007669"/>
    <property type="project" value="UniProtKB-SubCell"/>
</dbReference>
<keyword evidence="5 7" id="KW-1133">Transmembrane helix</keyword>
<reference evidence="11 14" key="1">
    <citation type="journal article" date="2015" name="Genome Biol. Evol.">
        <title>Characterization of Three Mycobacterium spp. with Potential Use in Bioremediation by Genome Sequencing and Comparative Genomics.</title>
        <authorList>
            <person name="Das S."/>
            <person name="Pettersson B.M."/>
            <person name="Behra P.R."/>
            <person name="Ramesh M."/>
            <person name="Dasgupta S."/>
            <person name="Bhattacharya A."/>
            <person name="Kirsebom L.A."/>
        </authorList>
    </citation>
    <scope>NUCLEOTIDE SEQUENCE [LARGE SCALE GENOMIC DNA]</scope>
    <source>
        <strain evidence="11 14">DSM 44075</strain>
    </source>
</reference>